<dbReference type="InterPro" id="IPR002630">
    <property type="entry name" value="Orbi_NS1"/>
</dbReference>
<organism evidence="2 3">
    <name type="scientific">Bluetongue virus</name>
    <name type="common">BTV</name>
    <dbReference type="NCBI Taxonomy" id="40051"/>
    <lineage>
        <taxon>Viruses</taxon>
        <taxon>Riboviria</taxon>
        <taxon>Orthornavirae</taxon>
        <taxon>Duplornaviricota</taxon>
        <taxon>Resentoviricetes</taxon>
        <taxon>Reovirales</taxon>
        <taxon>Sedoreoviridae</taxon>
        <taxon>Orbivirus</taxon>
        <taxon>Orbivirus caerulinguae</taxon>
    </lineage>
</organism>
<proteinExistence type="predicted"/>
<evidence type="ECO:0000313" key="2">
    <source>
        <dbReference type="EMBL" id="ACJ06703.1"/>
    </source>
</evidence>
<dbReference type="EMBL" id="EU839841">
    <property type="protein sequence ID" value="ACJ06703.1"/>
    <property type="molecule type" value="Genomic_RNA"/>
</dbReference>
<evidence type="ECO:0000313" key="3">
    <source>
        <dbReference type="Proteomes" id="UP000128868"/>
    </source>
</evidence>
<reference evidence="2 3" key="1">
    <citation type="journal article" date="2008" name="Emerg. Infect. Dis.">
        <title>Genetic characterization of toggenburg orbivirus, a new bluetongue virus, from goats, Switzerland.</title>
        <authorList>
            <person name="Hofmann M.A."/>
            <person name="Renzullo S."/>
            <person name="Mader M."/>
            <person name="Chaignat V."/>
            <person name="Worwa G."/>
            <person name="Thuer B."/>
        </authorList>
    </citation>
    <scope>NUCLEOTIDE SEQUENCE [LARGE SCALE GENOMIC DNA]</scope>
    <source>
        <strain evidence="2">TOV</strain>
    </source>
</reference>
<sequence length="552" mass="64417">MERFLRKYNISGDYANAIRTFFAISPQWTCSHLKRNCFFNGMCAKQHFERAIIAVTDADEPRKAMKLAELAEEAMYDRETVWLQCYKSFSQPYQEDIEDKLKKCGALMLENYRKSGMMNEAMKQSALADSERIRLDDSLSALPYIYIPVNQGQIVNPAFISRYRQIAYFFYNPDAAEDWIDPSLFEIRGAHCQIKREVERQITTCPYTGYRGRVLQVMFLPVHIINFLENEKFSRHFNRYVSMAVQRFLRVGFAEEGRYVQQLFGVVPPGEFPLHQMMLMKRDFLTRDQNLVGARVRRPGDDSWQSWLLPMIIVREGLNHVDRWEWLLDFMNGKHQCQLCYLRHSKQQHTCSVIDVRLADITGCSPFREVIIRDHIGNEPIQKIKLVRDEQVGRQGDHYYTSHCYTGAEALTQTAIHIHRWIRGCGIWNSQGWQEGVFMLGRVLLRWELSKAQRSALFRLFCFVCYGYAPRTDGTMPDWNNLGNFLDVIMKGPELSEDEDECAYATMLEMVRCIITLHCAEKIHFAGFAAPVCQNGEVINLAVRMSQMWAEH</sequence>
<dbReference type="Pfam" id="PF01718">
    <property type="entry name" value="Orbi_NS1"/>
    <property type="match status" value="1"/>
</dbReference>
<evidence type="ECO:0000256" key="1">
    <source>
        <dbReference type="ARBA" id="ARBA00014071"/>
    </source>
</evidence>
<name>B6SE82_BTV</name>
<accession>B6SE82</accession>
<protein>
    <recommendedName>
        <fullName evidence="1">Non-structural protein NS1</fullName>
    </recommendedName>
</protein>
<dbReference type="Proteomes" id="UP000128868">
    <property type="component" value="Genome"/>
</dbReference>